<dbReference type="RefSeq" id="WP_083069592.1">
    <property type="nucleotide sequence ID" value="NZ_BTRM01000005.1"/>
</dbReference>
<feature type="transmembrane region" description="Helical" evidence="1">
    <location>
        <begin position="57"/>
        <end position="78"/>
    </location>
</feature>
<gene>
    <name evidence="2" type="ORF">A6J77_007505</name>
</gene>
<dbReference type="AlphaFoldDB" id="A0A2J9PPU7"/>
<name>A0A2J9PPU7_9LACT</name>
<evidence type="ECO:0000256" key="1">
    <source>
        <dbReference type="SAM" id="Phobius"/>
    </source>
</evidence>
<protein>
    <submittedName>
        <fullName evidence="2">TraX protein</fullName>
    </submittedName>
</protein>
<feature type="transmembrane region" description="Helical" evidence="1">
    <location>
        <begin position="30"/>
        <end position="50"/>
    </location>
</feature>
<comment type="caution">
    <text evidence="2">The sequence shown here is derived from an EMBL/GenBank/DDBJ whole genome shotgun (WGS) entry which is preliminary data.</text>
</comment>
<proteinExistence type="predicted"/>
<keyword evidence="1" id="KW-0472">Membrane</keyword>
<keyword evidence="1" id="KW-1133">Transmembrane helix</keyword>
<dbReference type="Proteomes" id="UP000192813">
    <property type="component" value="Unassembled WGS sequence"/>
</dbReference>
<feature type="transmembrane region" description="Helical" evidence="1">
    <location>
        <begin position="7"/>
        <end position="24"/>
    </location>
</feature>
<organism evidence="2 3">
    <name type="scientific">Aerococcus viridans</name>
    <dbReference type="NCBI Taxonomy" id="1377"/>
    <lineage>
        <taxon>Bacteria</taxon>
        <taxon>Bacillati</taxon>
        <taxon>Bacillota</taxon>
        <taxon>Bacilli</taxon>
        <taxon>Lactobacillales</taxon>
        <taxon>Aerococcaceae</taxon>
        <taxon>Aerococcus</taxon>
    </lineage>
</organism>
<reference evidence="3" key="1">
    <citation type="submission" date="2017-12" db="EMBL/GenBank/DDBJ databases">
        <title>FDA dAtabase for Regulatory Grade micrObial Sequences (FDA-ARGOS): Supporting development and validation of Infectious Disease Dx tests.</title>
        <authorList>
            <person name="Hoffmann M."/>
            <person name="Allard M."/>
            <person name="Evans P."/>
            <person name="Brown E."/>
            <person name="Tallon L."/>
            <person name="Sadzewicz L."/>
            <person name="Sengamalay N."/>
            <person name="Ott S."/>
            <person name="Godinez A."/>
            <person name="Nagaraj S."/>
            <person name="Vavikolanu K."/>
            <person name="Aluvathingal J."/>
            <person name="Nadendla S."/>
            <person name="Sichtig H."/>
        </authorList>
    </citation>
    <scope>NUCLEOTIDE SEQUENCE [LARGE SCALE GENOMIC DNA]</scope>
    <source>
        <strain evidence="3">FDAARGOS_249</strain>
    </source>
</reference>
<keyword evidence="1" id="KW-0812">Transmembrane</keyword>
<evidence type="ECO:0000313" key="3">
    <source>
        <dbReference type="Proteomes" id="UP000192813"/>
    </source>
</evidence>
<accession>A0A2J9PPU7</accession>
<sequence>MNKIRQNALMMLALTFIYAGLQIARPAADLAWTNISLSIIIPIIAMIFAFNEKDNKWRWSLVTIEVILLIVMIAMAILK</sequence>
<dbReference type="EMBL" id="NBTM02000001">
    <property type="protein sequence ID" value="PNL92081.1"/>
    <property type="molecule type" value="Genomic_DNA"/>
</dbReference>
<evidence type="ECO:0000313" key="2">
    <source>
        <dbReference type="EMBL" id="PNL92081.1"/>
    </source>
</evidence>